<feature type="coiled-coil region" evidence="3">
    <location>
        <begin position="245"/>
        <end position="272"/>
    </location>
</feature>
<dbReference type="OrthoDB" id="7854947at2759"/>
<dbReference type="SMR" id="B4QIG3"/>
<dbReference type="Pfam" id="PF05335">
    <property type="entry name" value="DUF745"/>
    <property type="match status" value="1"/>
</dbReference>
<evidence type="ECO:0000313" key="7">
    <source>
        <dbReference type="EMBL" id="EDX07410.1"/>
    </source>
</evidence>
<evidence type="ECO:0000256" key="3">
    <source>
        <dbReference type="SAM" id="Coils"/>
    </source>
</evidence>
<feature type="signal peptide" evidence="5">
    <location>
        <begin position="1"/>
        <end position="23"/>
    </location>
</feature>
<evidence type="ECO:0000259" key="6">
    <source>
        <dbReference type="SMART" id="SM01318"/>
    </source>
</evidence>
<dbReference type="PhylomeDB" id="B4QIG3"/>
<dbReference type="HOGENOM" id="CLU_049377_0_0_1"/>
<dbReference type="PANTHER" id="PTHR37161">
    <property type="entry name" value="HDC10475"/>
    <property type="match status" value="1"/>
</dbReference>
<dbReference type="AlphaFoldDB" id="B4QIG3"/>
<feature type="compositionally biased region" description="Low complexity" evidence="4">
    <location>
        <begin position="381"/>
        <end position="399"/>
    </location>
</feature>
<dbReference type="Proteomes" id="UP000000304">
    <property type="component" value="Chromosome 2R"/>
</dbReference>
<feature type="region of interest" description="Disordered" evidence="4">
    <location>
        <begin position="378"/>
        <end position="470"/>
    </location>
</feature>
<evidence type="ECO:0000313" key="8">
    <source>
        <dbReference type="Proteomes" id="UP000000304"/>
    </source>
</evidence>
<dbReference type="SMART" id="SM01318">
    <property type="entry name" value="SVWC"/>
    <property type="match status" value="1"/>
</dbReference>
<dbReference type="STRING" id="7240.B4QIG3"/>
<keyword evidence="2" id="KW-0964">Secreted</keyword>
<evidence type="ECO:0000256" key="1">
    <source>
        <dbReference type="ARBA" id="ARBA00004613"/>
    </source>
</evidence>
<dbReference type="GO" id="GO:0005576">
    <property type="term" value="C:extracellular region"/>
    <property type="evidence" value="ECO:0007669"/>
    <property type="project" value="UniProtKB-SubCell"/>
</dbReference>
<evidence type="ECO:0000256" key="5">
    <source>
        <dbReference type="SAM" id="SignalP"/>
    </source>
</evidence>
<feature type="domain" description="Single" evidence="6">
    <location>
        <begin position="303"/>
        <end position="367"/>
    </location>
</feature>
<evidence type="ECO:0000256" key="2">
    <source>
        <dbReference type="ARBA" id="ARBA00022525"/>
    </source>
</evidence>
<protein>
    <submittedName>
        <fullName evidence="7">GD11222</fullName>
    </submittedName>
</protein>
<dbReference type="Bgee" id="FBgn0182974">
    <property type="expression patterns" value="Expressed in male reproductive system and 2 other cell types or tissues"/>
</dbReference>
<evidence type="ECO:0000256" key="4">
    <source>
        <dbReference type="SAM" id="MobiDB-lite"/>
    </source>
</evidence>
<feature type="coiled-coil region" evidence="3">
    <location>
        <begin position="161"/>
        <end position="195"/>
    </location>
</feature>
<sequence length="470" mass="49702">MRIRGVLAMYLMFLRLLLHCTTGHTLPQRHCPQHKRMIDPRELLNDFAAIKEPGTSEVAPKNSGRSVTFYEAGGAMPGSGGTAPGPGTDRSKSASKEQCDPQAKCNVKTIITPGDPKQKSSMIAMKAAQDAKAASEAQSAAGQAAAQHIKMELAEKAFQSAKAAEAALMGKQMMVDQLEQEVQEASAVVEEESNSIHHTEANMNAAVEAVKVAVQQFETINELQKTARESLTNIQTVAMGSQQEMAAKTQLLEAARNRMAMLQKQLVSAHDDYEKTKQAAYKAACAAVEAKQRAGPPIPPNGCKSPKGAEMAVGDVEQDEKTCGALTCQNTEGDAFIHYCQIPATFAECVETAVLTNVDFPQCCWTCAAWANCDGGGAAAGGAAPAAPGAAGDAPADGAAPPPAARTHARNSKYQATTTDTTESERPRNRGKWGSKRSTTTTSDESEFPEGVNIRFGGGTPISKFGEDSI</sequence>
<dbReference type="InterPro" id="IPR007999">
    <property type="entry name" value="DUF745"/>
</dbReference>
<keyword evidence="8" id="KW-1185">Reference proteome</keyword>
<dbReference type="Pfam" id="PF15430">
    <property type="entry name" value="SVWC"/>
    <property type="match status" value="1"/>
</dbReference>
<comment type="subcellular location">
    <subcellularLocation>
        <location evidence="1">Secreted</location>
    </subcellularLocation>
</comment>
<dbReference type="PANTHER" id="PTHR37161:SF2">
    <property type="entry name" value="AT11648P-RELATED"/>
    <property type="match status" value="1"/>
</dbReference>
<organism evidence="7 8">
    <name type="scientific">Drosophila simulans</name>
    <name type="common">Fruit fly</name>
    <dbReference type="NCBI Taxonomy" id="7240"/>
    <lineage>
        <taxon>Eukaryota</taxon>
        <taxon>Metazoa</taxon>
        <taxon>Ecdysozoa</taxon>
        <taxon>Arthropoda</taxon>
        <taxon>Hexapoda</taxon>
        <taxon>Insecta</taxon>
        <taxon>Pterygota</taxon>
        <taxon>Neoptera</taxon>
        <taxon>Endopterygota</taxon>
        <taxon>Diptera</taxon>
        <taxon>Brachycera</taxon>
        <taxon>Muscomorpha</taxon>
        <taxon>Ephydroidea</taxon>
        <taxon>Drosophilidae</taxon>
        <taxon>Drosophila</taxon>
        <taxon>Sophophora</taxon>
    </lineage>
</organism>
<reference evidence="7 8" key="1">
    <citation type="journal article" date="2007" name="Nature">
        <title>Evolution of genes and genomes on the Drosophila phylogeny.</title>
        <authorList>
            <consortium name="Drosophila 12 Genomes Consortium"/>
            <person name="Clark A.G."/>
            <person name="Eisen M.B."/>
            <person name="Smith D.R."/>
            <person name="Bergman C.M."/>
            <person name="Oliver B."/>
            <person name="Markow T.A."/>
            <person name="Kaufman T.C."/>
            <person name="Kellis M."/>
            <person name="Gelbart W."/>
            <person name="Iyer V.N."/>
            <person name="Pollard D.A."/>
            <person name="Sackton T.B."/>
            <person name="Larracuente A.M."/>
            <person name="Singh N.D."/>
            <person name="Abad J.P."/>
            <person name="Abt D.N."/>
            <person name="Adryan B."/>
            <person name="Aguade M."/>
            <person name="Akashi H."/>
            <person name="Anderson W.W."/>
            <person name="Aquadro C.F."/>
            <person name="Ardell D.H."/>
            <person name="Arguello R."/>
            <person name="Artieri C.G."/>
            <person name="Barbash D.A."/>
            <person name="Barker D."/>
            <person name="Barsanti P."/>
            <person name="Batterham P."/>
            <person name="Batzoglou S."/>
            <person name="Begun D."/>
            <person name="Bhutkar A."/>
            <person name="Blanco E."/>
            <person name="Bosak S.A."/>
            <person name="Bradley R.K."/>
            <person name="Brand A.D."/>
            <person name="Brent M.R."/>
            <person name="Brooks A.N."/>
            <person name="Brown R.H."/>
            <person name="Butlin R.K."/>
            <person name="Caggese C."/>
            <person name="Calvi B.R."/>
            <person name="Bernardo de Carvalho A."/>
            <person name="Caspi A."/>
            <person name="Castrezana S."/>
            <person name="Celniker S.E."/>
            <person name="Chang J.L."/>
            <person name="Chapple C."/>
            <person name="Chatterji S."/>
            <person name="Chinwalla A."/>
            <person name="Civetta A."/>
            <person name="Clifton S.W."/>
            <person name="Comeron J.M."/>
            <person name="Costello J.C."/>
            <person name="Coyne J.A."/>
            <person name="Daub J."/>
            <person name="David R.G."/>
            <person name="Delcher A.L."/>
            <person name="Delehaunty K."/>
            <person name="Do C.B."/>
            <person name="Ebling H."/>
            <person name="Edwards K."/>
            <person name="Eickbush T."/>
            <person name="Evans J.D."/>
            <person name="Filipski A."/>
            <person name="Findeiss S."/>
            <person name="Freyhult E."/>
            <person name="Fulton L."/>
            <person name="Fulton R."/>
            <person name="Garcia A.C."/>
            <person name="Gardiner A."/>
            <person name="Garfield D.A."/>
            <person name="Garvin B.E."/>
            <person name="Gibson G."/>
            <person name="Gilbert D."/>
            <person name="Gnerre S."/>
            <person name="Godfrey J."/>
            <person name="Good R."/>
            <person name="Gotea V."/>
            <person name="Gravely B."/>
            <person name="Greenberg A.J."/>
            <person name="Griffiths-Jones S."/>
            <person name="Gross S."/>
            <person name="Guigo R."/>
            <person name="Gustafson E.A."/>
            <person name="Haerty W."/>
            <person name="Hahn M.W."/>
            <person name="Halligan D.L."/>
            <person name="Halpern A.L."/>
            <person name="Halter G.M."/>
            <person name="Han M.V."/>
            <person name="Heger A."/>
            <person name="Hillier L."/>
            <person name="Hinrichs A.S."/>
            <person name="Holmes I."/>
            <person name="Hoskins R.A."/>
            <person name="Hubisz M.J."/>
            <person name="Hultmark D."/>
            <person name="Huntley M.A."/>
            <person name="Jaffe D.B."/>
            <person name="Jagadeeshan S."/>
            <person name="Jeck W.R."/>
            <person name="Johnson J."/>
            <person name="Jones C.D."/>
            <person name="Jordan W.C."/>
            <person name="Karpen G.H."/>
            <person name="Kataoka E."/>
            <person name="Keightley P.D."/>
            <person name="Kheradpour P."/>
            <person name="Kirkness E.F."/>
            <person name="Koerich L.B."/>
            <person name="Kristiansen K."/>
            <person name="Kudrna D."/>
            <person name="Kulathinal R.J."/>
            <person name="Kumar S."/>
            <person name="Kwok R."/>
            <person name="Lander E."/>
            <person name="Langley C.H."/>
            <person name="Lapoint R."/>
            <person name="Lazzaro B.P."/>
            <person name="Lee S.J."/>
            <person name="Levesque L."/>
            <person name="Li R."/>
            <person name="Lin C.F."/>
            <person name="Lin M.F."/>
            <person name="Lindblad-Toh K."/>
            <person name="Llopart A."/>
            <person name="Long M."/>
            <person name="Low L."/>
            <person name="Lozovsky E."/>
            <person name="Lu J."/>
            <person name="Luo M."/>
            <person name="Machado C.A."/>
            <person name="Makalowski W."/>
            <person name="Marzo M."/>
            <person name="Matsuda M."/>
            <person name="Matzkin L."/>
            <person name="McAllister B."/>
            <person name="McBride C.S."/>
            <person name="McKernan B."/>
            <person name="McKernan K."/>
            <person name="Mendez-Lago M."/>
            <person name="Minx P."/>
            <person name="Mollenhauer M.U."/>
            <person name="Montooth K."/>
            <person name="Mount S.M."/>
            <person name="Mu X."/>
            <person name="Myers E."/>
            <person name="Negre B."/>
            <person name="Newfeld S."/>
            <person name="Nielsen R."/>
            <person name="Noor M.A."/>
            <person name="O'Grady P."/>
            <person name="Pachter L."/>
            <person name="Papaceit M."/>
            <person name="Parisi M.J."/>
            <person name="Parisi M."/>
            <person name="Parts L."/>
            <person name="Pedersen J.S."/>
            <person name="Pesole G."/>
            <person name="Phillippy A.M."/>
            <person name="Ponting C.P."/>
            <person name="Pop M."/>
            <person name="Porcelli D."/>
            <person name="Powell J.R."/>
            <person name="Prohaska S."/>
            <person name="Pruitt K."/>
            <person name="Puig M."/>
            <person name="Quesneville H."/>
            <person name="Ram K.R."/>
            <person name="Rand D."/>
            <person name="Rasmussen M.D."/>
            <person name="Reed L.K."/>
            <person name="Reenan R."/>
            <person name="Reily A."/>
            <person name="Remington K.A."/>
            <person name="Rieger T.T."/>
            <person name="Ritchie M.G."/>
            <person name="Robin C."/>
            <person name="Rogers Y.H."/>
            <person name="Rohde C."/>
            <person name="Rozas J."/>
            <person name="Rubenfield M.J."/>
            <person name="Ruiz A."/>
            <person name="Russo S."/>
            <person name="Salzberg S.L."/>
            <person name="Sanchez-Gracia A."/>
            <person name="Saranga D.J."/>
            <person name="Sato H."/>
            <person name="Schaeffer S.W."/>
            <person name="Schatz M.C."/>
            <person name="Schlenke T."/>
            <person name="Schwartz R."/>
            <person name="Segarra C."/>
            <person name="Singh R.S."/>
            <person name="Sirot L."/>
            <person name="Sirota M."/>
            <person name="Sisneros N.B."/>
            <person name="Smith C.D."/>
            <person name="Smith T.F."/>
            <person name="Spieth J."/>
            <person name="Stage D.E."/>
            <person name="Stark A."/>
            <person name="Stephan W."/>
            <person name="Strausberg R.L."/>
            <person name="Strempel S."/>
            <person name="Sturgill D."/>
            <person name="Sutton G."/>
            <person name="Sutton G.G."/>
            <person name="Tao W."/>
            <person name="Teichmann S."/>
            <person name="Tobari Y.N."/>
            <person name="Tomimura Y."/>
            <person name="Tsolas J.M."/>
            <person name="Valente V.L."/>
            <person name="Venter E."/>
            <person name="Venter J.C."/>
            <person name="Vicario S."/>
            <person name="Vieira F.G."/>
            <person name="Vilella A.J."/>
            <person name="Villasante A."/>
            <person name="Walenz B."/>
            <person name="Wang J."/>
            <person name="Wasserman M."/>
            <person name="Watts T."/>
            <person name="Wilson D."/>
            <person name="Wilson R.K."/>
            <person name="Wing R.A."/>
            <person name="Wolfner M.F."/>
            <person name="Wong A."/>
            <person name="Wong G.K."/>
            <person name="Wu C.I."/>
            <person name="Wu G."/>
            <person name="Yamamoto D."/>
            <person name="Yang H.P."/>
            <person name="Yang S.P."/>
            <person name="Yorke J.A."/>
            <person name="Yoshida K."/>
            <person name="Zdobnov E."/>
            <person name="Zhang P."/>
            <person name="Zhang Y."/>
            <person name="Zimin A.V."/>
            <person name="Baldwin J."/>
            <person name="Abdouelleil A."/>
            <person name="Abdulkadir J."/>
            <person name="Abebe A."/>
            <person name="Abera B."/>
            <person name="Abreu J."/>
            <person name="Acer S.C."/>
            <person name="Aftuck L."/>
            <person name="Alexander A."/>
            <person name="An P."/>
            <person name="Anderson E."/>
            <person name="Anderson S."/>
            <person name="Arachi H."/>
            <person name="Azer M."/>
            <person name="Bachantsang P."/>
            <person name="Barry A."/>
            <person name="Bayul T."/>
            <person name="Berlin A."/>
            <person name="Bessette D."/>
            <person name="Bloom T."/>
            <person name="Blye J."/>
            <person name="Boguslavskiy L."/>
            <person name="Bonnet C."/>
            <person name="Boukhgalter B."/>
            <person name="Bourzgui I."/>
            <person name="Brown A."/>
            <person name="Cahill P."/>
            <person name="Channer S."/>
            <person name="Cheshatsang Y."/>
            <person name="Chuda L."/>
            <person name="Citroen M."/>
            <person name="Collymore A."/>
            <person name="Cooke P."/>
            <person name="Costello M."/>
            <person name="D'Aco K."/>
            <person name="Daza R."/>
            <person name="De Haan G."/>
            <person name="DeGray S."/>
            <person name="DeMaso C."/>
            <person name="Dhargay N."/>
            <person name="Dooley K."/>
            <person name="Dooley E."/>
            <person name="Doricent M."/>
            <person name="Dorje P."/>
            <person name="Dorjee K."/>
            <person name="Dupes A."/>
            <person name="Elong R."/>
            <person name="Falk J."/>
            <person name="Farina A."/>
            <person name="Faro S."/>
            <person name="Ferguson D."/>
            <person name="Fisher S."/>
            <person name="Foley C.D."/>
            <person name="Franke A."/>
            <person name="Friedrich D."/>
            <person name="Gadbois L."/>
            <person name="Gearin G."/>
            <person name="Gearin C.R."/>
            <person name="Giannoukos G."/>
            <person name="Goode T."/>
            <person name="Graham J."/>
            <person name="Grandbois E."/>
            <person name="Grewal S."/>
            <person name="Gyaltsen K."/>
            <person name="Hafez N."/>
            <person name="Hagos B."/>
            <person name="Hall J."/>
            <person name="Henson C."/>
            <person name="Hollinger A."/>
            <person name="Honan T."/>
            <person name="Huard M.D."/>
            <person name="Hughes L."/>
            <person name="Hurhula B."/>
            <person name="Husby M.E."/>
            <person name="Kamat A."/>
            <person name="Kanga B."/>
            <person name="Kashin S."/>
            <person name="Khazanovich D."/>
            <person name="Kisner P."/>
            <person name="Lance K."/>
            <person name="Lara M."/>
            <person name="Lee W."/>
            <person name="Lennon N."/>
            <person name="Letendre F."/>
            <person name="LeVine R."/>
            <person name="Lipovsky A."/>
            <person name="Liu X."/>
            <person name="Liu J."/>
            <person name="Liu S."/>
            <person name="Lokyitsang T."/>
            <person name="Lokyitsang Y."/>
            <person name="Lubonja R."/>
            <person name="Lui A."/>
            <person name="MacDonald P."/>
            <person name="Magnisalis V."/>
            <person name="Maru K."/>
            <person name="Matthews C."/>
            <person name="McCusker W."/>
            <person name="McDonough S."/>
            <person name="Mehta T."/>
            <person name="Meldrim J."/>
            <person name="Meneus L."/>
            <person name="Mihai O."/>
            <person name="Mihalev A."/>
            <person name="Mihova T."/>
            <person name="Mittelman R."/>
            <person name="Mlenga V."/>
            <person name="Montmayeur A."/>
            <person name="Mulrain L."/>
            <person name="Navidi A."/>
            <person name="Naylor J."/>
            <person name="Negash T."/>
            <person name="Nguyen T."/>
            <person name="Nguyen N."/>
            <person name="Nicol R."/>
            <person name="Norbu C."/>
            <person name="Norbu N."/>
            <person name="Novod N."/>
            <person name="O'Neill B."/>
            <person name="Osman S."/>
            <person name="Markiewicz E."/>
            <person name="Oyono O.L."/>
            <person name="Patti C."/>
            <person name="Phunkhang P."/>
            <person name="Pierre F."/>
            <person name="Priest M."/>
            <person name="Raghuraman S."/>
            <person name="Rege F."/>
            <person name="Reyes R."/>
            <person name="Rise C."/>
            <person name="Rogov P."/>
            <person name="Ross K."/>
            <person name="Ryan E."/>
            <person name="Settipalli S."/>
            <person name="Shea T."/>
            <person name="Sherpa N."/>
            <person name="Shi L."/>
            <person name="Shih D."/>
            <person name="Sparrow T."/>
            <person name="Spaulding J."/>
            <person name="Stalker J."/>
            <person name="Stange-Thomann N."/>
            <person name="Stavropoulos S."/>
            <person name="Stone C."/>
            <person name="Strader C."/>
            <person name="Tesfaye S."/>
            <person name="Thomson T."/>
            <person name="Thoulutsang Y."/>
            <person name="Thoulutsang D."/>
            <person name="Topham K."/>
            <person name="Topping I."/>
            <person name="Tsamla T."/>
            <person name="Vassiliev H."/>
            <person name="Vo A."/>
            <person name="Wangchuk T."/>
            <person name="Wangdi T."/>
            <person name="Weiand M."/>
            <person name="Wilkinson J."/>
            <person name="Wilson A."/>
            <person name="Yadav S."/>
            <person name="Young G."/>
            <person name="Yu Q."/>
            <person name="Zembek L."/>
            <person name="Zhong D."/>
            <person name="Zimmer A."/>
            <person name="Zwirko Z."/>
            <person name="Jaffe D.B."/>
            <person name="Alvarez P."/>
            <person name="Brockman W."/>
            <person name="Butler J."/>
            <person name="Chin C."/>
            <person name="Gnerre S."/>
            <person name="Grabherr M."/>
            <person name="Kleber M."/>
            <person name="Mauceli E."/>
            <person name="MacCallum I."/>
        </authorList>
    </citation>
    <scope>NUCLEOTIDE SEQUENCE [LARGE SCALE GENOMIC DNA]</scope>
    <source>
        <strain evidence="8">white501</strain>
    </source>
</reference>
<keyword evidence="3" id="KW-0175">Coiled coil</keyword>
<feature type="compositionally biased region" description="Polar residues" evidence="4">
    <location>
        <begin position="412"/>
        <end position="421"/>
    </location>
</feature>
<dbReference type="EMBL" id="CM000362">
    <property type="protein sequence ID" value="EDX07410.1"/>
    <property type="molecule type" value="Genomic_DNA"/>
</dbReference>
<proteinExistence type="predicted"/>
<dbReference type="OMA" id="CAAWANC"/>
<gene>
    <name evidence="7" type="primary">Dsim\GD11222</name>
    <name evidence="7" type="ORF">Dsim_GD11222</name>
</gene>
<name>B4QIG3_DROSI</name>
<keyword evidence="5" id="KW-0732">Signal</keyword>
<feature type="compositionally biased region" description="Gly residues" evidence="4">
    <location>
        <begin position="75"/>
        <end position="84"/>
    </location>
</feature>
<feature type="chain" id="PRO_5002820931" evidence="5">
    <location>
        <begin position="24"/>
        <end position="470"/>
    </location>
</feature>
<feature type="compositionally biased region" description="Basic and acidic residues" evidence="4">
    <location>
        <begin position="89"/>
        <end position="99"/>
    </location>
</feature>
<accession>B4QIG3</accession>
<dbReference type="InterPro" id="IPR029277">
    <property type="entry name" value="SVWC_dom"/>
</dbReference>
<feature type="region of interest" description="Disordered" evidence="4">
    <location>
        <begin position="71"/>
        <end position="101"/>
    </location>
</feature>